<dbReference type="Gramene" id="Jr03_05540_p1">
    <property type="protein sequence ID" value="cds.Jr03_05540_p1"/>
    <property type="gene ID" value="Jr03_05540"/>
</dbReference>
<feature type="compositionally biased region" description="Acidic residues" evidence="1">
    <location>
        <begin position="227"/>
        <end position="237"/>
    </location>
</feature>
<accession>A0A834D312</accession>
<dbReference type="PANTHER" id="PTHR11439">
    <property type="entry name" value="GAG-POL-RELATED RETROTRANSPOSON"/>
    <property type="match status" value="1"/>
</dbReference>
<evidence type="ECO:0000313" key="4">
    <source>
        <dbReference type="Proteomes" id="UP000619265"/>
    </source>
</evidence>
<dbReference type="PANTHER" id="PTHR11439:SF483">
    <property type="entry name" value="PEPTIDE SYNTHASE GLIP-LIKE, PUTATIVE (AFU_ORTHOLOGUE AFUA_3G12920)-RELATED"/>
    <property type="match status" value="1"/>
</dbReference>
<proteinExistence type="predicted"/>
<evidence type="ECO:0000256" key="1">
    <source>
        <dbReference type="SAM" id="MobiDB-lite"/>
    </source>
</evidence>
<feature type="domain" description="Reverse transcriptase Ty1/copia-type" evidence="2">
    <location>
        <begin position="1"/>
        <end position="73"/>
    </location>
</feature>
<dbReference type="InterPro" id="IPR043502">
    <property type="entry name" value="DNA/RNA_pol_sf"/>
</dbReference>
<feature type="region of interest" description="Disordered" evidence="1">
    <location>
        <begin position="208"/>
        <end position="246"/>
    </location>
</feature>
<dbReference type="Proteomes" id="UP000619265">
    <property type="component" value="Unassembled WGS sequence"/>
</dbReference>
<dbReference type="AlphaFoldDB" id="A0A834D312"/>
<reference evidence="3" key="2">
    <citation type="submission" date="2020-03" db="EMBL/GenBank/DDBJ databases">
        <title>Walnut 2.0.</title>
        <authorList>
            <person name="Marrano A."/>
            <person name="Britton M."/>
            <person name="Zimin A.V."/>
            <person name="Zaini P.A."/>
            <person name="Workman R."/>
            <person name="Puiu D."/>
            <person name="Bianco L."/>
            <person name="Allen B.J."/>
            <person name="Troggio M."/>
            <person name="Leslie C.A."/>
            <person name="Timp W."/>
            <person name="Dendekar A."/>
            <person name="Salzberg S.L."/>
            <person name="Neale D.B."/>
        </authorList>
    </citation>
    <scope>NUCLEOTIDE SEQUENCE</scope>
    <source>
        <tissue evidence="3">Leaves</tissue>
    </source>
</reference>
<dbReference type="InterPro" id="IPR013103">
    <property type="entry name" value="RVT_2"/>
</dbReference>
<reference evidence="3" key="1">
    <citation type="submission" date="2015-10" db="EMBL/GenBank/DDBJ databases">
        <authorList>
            <person name="Martinez-Garcia P.J."/>
            <person name="Crepeau M.W."/>
            <person name="Puiu D."/>
            <person name="Gonzalez-Ibeas D."/>
            <person name="Whalen J."/>
            <person name="Stevens K."/>
            <person name="Paul R."/>
            <person name="Butterfield T."/>
            <person name="Britton M."/>
            <person name="Reagan R."/>
            <person name="Chakraborty S."/>
            <person name="Walawage S.L."/>
            <person name="Vasquez-Gross H.A."/>
            <person name="Cardeno C."/>
            <person name="Famula R."/>
            <person name="Pratt K."/>
            <person name="Kuruganti S."/>
            <person name="Aradhya M.K."/>
            <person name="Leslie C.A."/>
            <person name="Dandekar A.M."/>
            <person name="Salzberg S.L."/>
            <person name="Wegrzyn J.L."/>
            <person name="Langley C.H."/>
            <person name="Neale D.B."/>
        </authorList>
    </citation>
    <scope>NUCLEOTIDE SEQUENCE</scope>
    <source>
        <tissue evidence="3">Leaves</tissue>
    </source>
</reference>
<feature type="compositionally biased region" description="Polar residues" evidence="1">
    <location>
        <begin position="213"/>
        <end position="226"/>
    </location>
</feature>
<evidence type="ECO:0000259" key="2">
    <source>
        <dbReference type="Pfam" id="PF07727"/>
    </source>
</evidence>
<organism evidence="3 4">
    <name type="scientific">Juglans regia</name>
    <name type="common">English walnut</name>
    <dbReference type="NCBI Taxonomy" id="51240"/>
    <lineage>
        <taxon>Eukaryota</taxon>
        <taxon>Viridiplantae</taxon>
        <taxon>Streptophyta</taxon>
        <taxon>Embryophyta</taxon>
        <taxon>Tracheophyta</taxon>
        <taxon>Spermatophyta</taxon>
        <taxon>Magnoliopsida</taxon>
        <taxon>eudicotyledons</taxon>
        <taxon>Gunneridae</taxon>
        <taxon>Pentapetalae</taxon>
        <taxon>rosids</taxon>
        <taxon>fabids</taxon>
        <taxon>Fagales</taxon>
        <taxon>Juglandaceae</taxon>
        <taxon>Juglans</taxon>
    </lineage>
</organism>
<dbReference type="Pfam" id="PF07727">
    <property type="entry name" value="RVT_2"/>
    <property type="match status" value="1"/>
</dbReference>
<comment type="caution">
    <text evidence="3">The sequence shown here is derived from an EMBL/GenBank/DDBJ whole genome shotgun (WGS) entry which is preliminary data.</text>
</comment>
<gene>
    <name evidence="3" type="ORF">F2P56_006145</name>
</gene>
<dbReference type="EMBL" id="LIHL02000003">
    <property type="protein sequence ID" value="KAF5474230.1"/>
    <property type="molecule type" value="Genomic_DNA"/>
</dbReference>
<evidence type="ECO:0000313" key="3">
    <source>
        <dbReference type="EMBL" id="KAF5474230.1"/>
    </source>
</evidence>
<sequence>MVITSSSSNVVDTLVNALGQAFPITDLGQLSYFLGLELKYMPDGVLMSQTKYITDILTKTNMLAANPISSPMSASTKLSKFDSPTFDNVTLFRSVVGSLQYLSLTRPDISFSVNKTLIKELGFSLASPPVLWCDNLGAMYLTANPVYHSCTKYMDIDFHFVRDRVAAKTLQVSFCNSNDQLADIFTKPLVADKFTTLRTSLTVCEPPMDSRGHVNTSKSLKQNDSTNELDTDLEEPTSTEASGISL</sequence>
<dbReference type="SUPFAM" id="SSF56672">
    <property type="entry name" value="DNA/RNA polymerases"/>
    <property type="match status" value="1"/>
</dbReference>
<dbReference type="CDD" id="cd09272">
    <property type="entry name" value="RNase_HI_RT_Ty1"/>
    <property type="match status" value="1"/>
</dbReference>
<protein>
    <recommendedName>
        <fullName evidence="2">Reverse transcriptase Ty1/copia-type domain-containing protein</fullName>
    </recommendedName>
</protein>
<name>A0A834D312_JUGRE</name>